<keyword evidence="3 4" id="KW-0443">Lipid metabolism</keyword>
<feature type="domain" description="PNPLA" evidence="5">
    <location>
        <begin position="12"/>
        <end position="214"/>
    </location>
</feature>
<comment type="caution">
    <text evidence="6">The sequence shown here is derived from an EMBL/GenBank/DDBJ whole genome shotgun (WGS) entry which is preliminary data.</text>
</comment>
<accession>A0A9P8L8S5</accession>
<dbReference type="EMBL" id="JAGHQM010001090">
    <property type="protein sequence ID" value="KAH0556457.1"/>
    <property type="molecule type" value="Genomic_DNA"/>
</dbReference>
<dbReference type="GO" id="GO:0016020">
    <property type="term" value="C:membrane"/>
    <property type="evidence" value="ECO:0007669"/>
    <property type="project" value="TreeGrafter"/>
</dbReference>
<sequence>MGDPRPRGLRLLSLDGGGIRGLSELIILEELMERIKWIKKLPEVPIPADYFDLIGGTSTGGIIALLLGRLRLSAAEAIKVYEDLVRIIFSKKKRTGKDGTFEATILEKVMKDVVASRLDGRADALMYEREDSHACRVFVCALGAPNITHPTGPTLFRTYDVPKNKEYNCTIWQAARATSAAPTLFKRIKIGPPESATDYVDAGIGFNNPVKKVIEEVPMAFGRDRPVSCIVSIGTGRKGITSYDQQNFSENLLPRELIKALKDIATDTDRTAHEMSERYHTAGIYYRFNVDQGLDSVSLDEWRHLNAVRHHTKNYLKKIDVGDAVDKLVAVLVDGSNASYVLGHIGTAVS</sequence>
<dbReference type="PANTHER" id="PTHR24185:SF1">
    <property type="entry name" value="CALCIUM-INDEPENDENT PHOSPHOLIPASE A2-GAMMA"/>
    <property type="match status" value="1"/>
</dbReference>
<evidence type="ECO:0000256" key="1">
    <source>
        <dbReference type="ARBA" id="ARBA00022801"/>
    </source>
</evidence>
<dbReference type="Gene3D" id="3.40.1090.10">
    <property type="entry name" value="Cytosolic phospholipase A2 catalytic domain"/>
    <property type="match status" value="1"/>
</dbReference>
<dbReference type="PROSITE" id="PS51635">
    <property type="entry name" value="PNPLA"/>
    <property type="match status" value="1"/>
</dbReference>
<dbReference type="InterPro" id="IPR016035">
    <property type="entry name" value="Acyl_Trfase/lysoPLipase"/>
</dbReference>
<reference evidence="6" key="1">
    <citation type="submission" date="2021-03" db="EMBL/GenBank/DDBJ databases">
        <title>Comparative genomics and phylogenomic investigation of the class Geoglossomycetes provide insights into ecological specialization and systematics.</title>
        <authorList>
            <person name="Melie T."/>
            <person name="Pirro S."/>
            <person name="Miller A.N."/>
            <person name="Quandt A."/>
        </authorList>
    </citation>
    <scope>NUCLEOTIDE SEQUENCE</scope>
    <source>
        <strain evidence="6">CAQ_001_2017</strain>
    </source>
</reference>
<dbReference type="InterPro" id="IPR002641">
    <property type="entry name" value="PNPLA_dom"/>
</dbReference>
<dbReference type="AlphaFoldDB" id="A0A9P8L8S5"/>
<evidence type="ECO:0000313" key="6">
    <source>
        <dbReference type="EMBL" id="KAH0556457.1"/>
    </source>
</evidence>
<dbReference type="Pfam" id="PF01734">
    <property type="entry name" value="Patatin"/>
    <property type="match status" value="1"/>
</dbReference>
<feature type="active site" description="Nucleophile" evidence="4">
    <location>
        <position position="58"/>
    </location>
</feature>
<proteinExistence type="predicted"/>
<dbReference type="GO" id="GO:0019369">
    <property type="term" value="P:arachidonate metabolic process"/>
    <property type="evidence" value="ECO:0007669"/>
    <property type="project" value="TreeGrafter"/>
</dbReference>
<name>A0A9P8L8S5_9PEZI</name>
<feature type="active site" description="Proton acceptor" evidence="4">
    <location>
        <position position="201"/>
    </location>
</feature>
<evidence type="ECO:0000313" key="7">
    <source>
        <dbReference type="Proteomes" id="UP000750711"/>
    </source>
</evidence>
<comment type="caution">
    <text evidence="4">Lacks conserved residue(s) required for the propagation of feature annotation.</text>
</comment>
<organism evidence="6 7">
    <name type="scientific">Trichoglossum hirsutum</name>
    <dbReference type="NCBI Taxonomy" id="265104"/>
    <lineage>
        <taxon>Eukaryota</taxon>
        <taxon>Fungi</taxon>
        <taxon>Dikarya</taxon>
        <taxon>Ascomycota</taxon>
        <taxon>Pezizomycotina</taxon>
        <taxon>Geoglossomycetes</taxon>
        <taxon>Geoglossales</taxon>
        <taxon>Geoglossaceae</taxon>
        <taxon>Trichoglossum</taxon>
    </lineage>
</organism>
<dbReference type="Proteomes" id="UP000750711">
    <property type="component" value="Unassembled WGS sequence"/>
</dbReference>
<keyword evidence="2 4" id="KW-0442">Lipid degradation</keyword>
<dbReference type="SUPFAM" id="SSF52151">
    <property type="entry name" value="FabD/lysophospholipase-like"/>
    <property type="match status" value="1"/>
</dbReference>
<keyword evidence="7" id="KW-1185">Reference proteome</keyword>
<dbReference type="CDD" id="cd07216">
    <property type="entry name" value="Pat17_PNPLA8_PNPLA9_like3"/>
    <property type="match status" value="1"/>
</dbReference>
<gene>
    <name evidence="6" type="ORF">GP486_005632</name>
</gene>
<protein>
    <recommendedName>
        <fullName evidence="5">PNPLA domain-containing protein</fullName>
    </recommendedName>
</protein>
<dbReference type="GO" id="GO:0016042">
    <property type="term" value="P:lipid catabolic process"/>
    <property type="evidence" value="ECO:0007669"/>
    <property type="project" value="UniProtKB-UniRule"/>
</dbReference>
<evidence type="ECO:0000259" key="5">
    <source>
        <dbReference type="PROSITE" id="PS51635"/>
    </source>
</evidence>
<dbReference type="GO" id="GO:0047499">
    <property type="term" value="F:calcium-independent phospholipase A2 activity"/>
    <property type="evidence" value="ECO:0007669"/>
    <property type="project" value="TreeGrafter"/>
</dbReference>
<keyword evidence="1 4" id="KW-0378">Hydrolase</keyword>
<evidence type="ECO:0000256" key="3">
    <source>
        <dbReference type="ARBA" id="ARBA00023098"/>
    </source>
</evidence>
<dbReference type="PANTHER" id="PTHR24185">
    <property type="entry name" value="CALCIUM-INDEPENDENT PHOSPHOLIPASE A2-GAMMA"/>
    <property type="match status" value="1"/>
</dbReference>
<feature type="short sequence motif" description="GXGXXG" evidence="4">
    <location>
        <begin position="16"/>
        <end position="21"/>
    </location>
</feature>
<evidence type="ECO:0000256" key="2">
    <source>
        <dbReference type="ARBA" id="ARBA00022963"/>
    </source>
</evidence>
<dbReference type="GO" id="GO:0046486">
    <property type="term" value="P:glycerolipid metabolic process"/>
    <property type="evidence" value="ECO:0007669"/>
    <property type="project" value="UniProtKB-ARBA"/>
</dbReference>
<feature type="short sequence motif" description="GXSXG" evidence="4">
    <location>
        <begin position="56"/>
        <end position="60"/>
    </location>
</feature>
<evidence type="ECO:0000256" key="4">
    <source>
        <dbReference type="PROSITE-ProRule" id="PRU01161"/>
    </source>
</evidence>